<evidence type="ECO:0000259" key="3">
    <source>
        <dbReference type="PROSITE" id="PS51762"/>
    </source>
</evidence>
<sequence>MERLQQYSVEVVVPAPVFGVGRSRPDYRVGLGGANSLTAASQAGEEQKIAMADRQQATGQAGQTSRCCNKPAGVYQVYITSISISISILSCHQVLSAEAASARRSGLQEVASSLPMTLAETQHLHRGLLLGPPRLRLIAGMSQRARKGGWGWMQLAVVDWRLVVGRRCFFSGGWFAFFFAPGGWRLFSASCQLYRGPRGPLLASLSLLVFFFFFFSHLRILERLGRIEPRTMKLSLAAALLGALAVSAQTSTECNPLKQKCPADPALAGSADFGLTSESPRFHATGGTPTYGKDGASLTIGKRFDAPKLTSDFYIMFGYVEWEIKAAPGKGIVSSAVLLSDCLDEIDWEFLGGDPNQVQSNFFGKGDTTTYDRVKFHPAPNNNQEFHKYAVDWTADKTTFYIDGQTVRELTPDAAKGQYPQTPMRVLAGSWAGGDPSNNQGTIEWAGGETDFSQVPFTMFVKSIKVTDYSTGKEYVYKDMTGKWESIQAVDGKVNKSGKPGSGPKVESSTLPSSPSTSAHAPVPTVPGGGIGNPQAPSTGPSPTLTNGPSSTMTSLIGLPSSWIVTETGTGGVVTPTSAAESTSHHSDYTSRSSRSVSSSVSASSGNGGHDMTTSTGSGSAPTGTGSLPGSPGSGSGSAPGYPVPTGTSGGGSNNPTDGGASPTDPAMQAPGSTGAIHSVSNALLLSFCAIAAWALV</sequence>
<feature type="compositionally biased region" description="Low complexity" evidence="1">
    <location>
        <begin position="590"/>
        <end position="605"/>
    </location>
</feature>
<feature type="compositionally biased region" description="Low complexity" evidence="1">
    <location>
        <begin position="613"/>
        <end position="631"/>
    </location>
</feature>
<feature type="region of interest" description="Disordered" evidence="1">
    <location>
        <begin position="492"/>
        <end position="554"/>
    </location>
</feature>
<dbReference type="GO" id="GO:0004553">
    <property type="term" value="F:hydrolase activity, hydrolyzing O-glycosyl compounds"/>
    <property type="evidence" value="ECO:0007669"/>
    <property type="project" value="InterPro"/>
</dbReference>
<dbReference type="SUPFAM" id="SSF49899">
    <property type="entry name" value="Concanavalin A-like lectins/glucanases"/>
    <property type="match status" value="1"/>
</dbReference>
<dbReference type="GO" id="GO:0016757">
    <property type="term" value="F:glycosyltransferase activity"/>
    <property type="evidence" value="ECO:0007669"/>
    <property type="project" value="TreeGrafter"/>
</dbReference>
<evidence type="ECO:0000313" key="4">
    <source>
        <dbReference type="EMBL" id="KAF3900133.1"/>
    </source>
</evidence>
<dbReference type="PROSITE" id="PS51762">
    <property type="entry name" value="GH16_2"/>
    <property type="match status" value="1"/>
</dbReference>
<dbReference type="GO" id="GO:0031505">
    <property type="term" value="P:fungal-type cell wall organization"/>
    <property type="evidence" value="ECO:0007669"/>
    <property type="project" value="TreeGrafter"/>
</dbReference>
<dbReference type="GO" id="GO:0009277">
    <property type="term" value="C:fungal-type cell wall"/>
    <property type="evidence" value="ECO:0007669"/>
    <property type="project" value="TreeGrafter"/>
</dbReference>
<protein>
    <submittedName>
        <fullName evidence="4">Glycosidase</fullName>
    </submittedName>
</protein>
<dbReference type="InterPro" id="IPR013320">
    <property type="entry name" value="ConA-like_dom_sf"/>
</dbReference>
<dbReference type="EMBL" id="JAAQVJ010000017">
    <property type="protein sequence ID" value="KAF3900133.1"/>
    <property type="molecule type" value="Genomic_DNA"/>
</dbReference>
<keyword evidence="2" id="KW-1133">Transmembrane helix</keyword>
<keyword evidence="2" id="KW-0812">Transmembrane</keyword>
<dbReference type="Pfam" id="PF00722">
    <property type="entry name" value="Glyco_hydro_16"/>
    <property type="match status" value="1"/>
</dbReference>
<gene>
    <name evidence="4" type="ORF">GY632_0963</name>
</gene>
<feature type="compositionally biased region" description="Low complexity" evidence="1">
    <location>
        <begin position="568"/>
        <end position="577"/>
    </location>
</feature>
<dbReference type="AlphaFoldDB" id="A0A9P4YJP5"/>
<keyword evidence="4" id="KW-0326">Glycosidase</keyword>
<feature type="domain" description="GH16" evidence="3">
    <location>
        <begin position="248"/>
        <end position="454"/>
    </location>
</feature>
<comment type="caution">
    <text evidence="4">The sequence shown here is derived from an EMBL/GenBank/DDBJ whole genome shotgun (WGS) entry which is preliminary data.</text>
</comment>
<evidence type="ECO:0000256" key="1">
    <source>
        <dbReference type="SAM" id="MobiDB-lite"/>
    </source>
</evidence>
<dbReference type="CDD" id="cd02183">
    <property type="entry name" value="GH16_fungal_CRH1_transglycosylase"/>
    <property type="match status" value="1"/>
</dbReference>
<evidence type="ECO:0000313" key="5">
    <source>
        <dbReference type="Proteomes" id="UP000749309"/>
    </source>
</evidence>
<dbReference type="GO" id="GO:0005975">
    <property type="term" value="P:carbohydrate metabolic process"/>
    <property type="evidence" value="ECO:0007669"/>
    <property type="project" value="InterPro"/>
</dbReference>
<feature type="compositionally biased region" description="Polar residues" evidence="1">
    <location>
        <begin position="535"/>
        <end position="554"/>
    </location>
</feature>
<dbReference type="Proteomes" id="UP000749309">
    <property type="component" value="Unassembled WGS sequence"/>
</dbReference>
<dbReference type="InterPro" id="IPR050546">
    <property type="entry name" value="Glycosyl_Hydrlase_16"/>
</dbReference>
<dbReference type="Gene3D" id="2.60.120.200">
    <property type="match status" value="1"/>
</dbReference>
<feature type="compositionally biased region" description="Low complexity" evidence="1">
    <location>
        <begin position="508"/>
        <end position="518"/>
    </location>
</feature>
<feature type="transmembrane region" description="Helical" evidence="2">
    <location>
        <begin position="168"/>
        <end position="187"/>
    </location>
</feature>
<evidence type="ECO:0000256" key="2">
    <source>
        <dbReference type="SAM" id="Phobius"/>
    </source>
</evidence>
<dbReference type="PANTHER" id="PTHR10963:SF68">
    <property type="entry name" value="GLYCOSIDASE CRH1-RELATED"/>
    <property type="match status" value="1"/>
</dbReference>
<feature type="transmembrane region" description="Helical" evidence="2">
    <location>
        <begin position="199"/>
        <end position="221"/>
    </location>
</feature>
<dbReference type="InterPro" id="IPR000757">
    <property type="entry name" value="Beta-glucanase-like"/>
</dbReference>
<keyword evidence="2" id="KW-0472">Membrane</keyword>
<keyword evidence="4" id="KW-0378">Hydrolase</keyword>
<organism evidence="4 5">
    <name type="scientific">Trichophyton interdigitale</name>
    <dbReference type="NCBI Taxonomy" id="101480"/>
    <lineage>
        <taxon>Eukaryota</taxon>
        <taxon>Fungi</taxon>
        <taxon>Dikarya</taxon>
        <taxon>Ascomycota</taxon>
        <taxon>Pezizomycotina</taxon>
        <taxon>Eurotiomycetes</taxon>
        <taxon>Eurotiomycetidae</taxon>
        <taxon>Onygenales</taxon>
        <taxon>Arthrodermataceae</taxon>
        <taxon>Trichophyton</taxon>
    </lineage>
</organism>
<reference evidence="4" key="1">
    <citation type="submission" date="2020-03" db="EMBL/GenBank/DDBJ databases">
        <title>Whole Genome Sequence of Trichophyton interdigitale from India.</title>
        <authorList>
            <person name="Kumar P."/>
        </authorList>
    </citation>
    <scope>NUCLEOTIDE SEQUENCE</scope>
    <source>
        <strain evidence="4">UCMS-IGIB-CI14</strain>
    </source>
</reference>
<accession>A0A9P4YJP5</accession>
<name>A0A9P4YJP5_9EURO</name>
<proteinExistence type="predicted"/>
<feature type="region of interest" description="Disordered" evidence="1">
    <location>
        <begin position="568"/>
        <end position="673"/>
    </location>
</feature>
<dbReference type="PANTHER" id="PTHR10963">
    <property type="entry name" value="GLYCOSYL HYDROLASE-RELATED"/>
    <property type="match status" value="1"/>
</dbReference>
<feature type="transmembrane region" description="Helical" evidence="2">
    <location>
        <begin position="233"/>
        <end position="251"/>
    </location>
</feature>